<keyword evidence="3" id="KW-1003">Cell membrane</keyword>
<dbReference type="Gene3D" id="1.10.3720.10">
    <property type="entry name" value="MetI-like"/>
    <property type="match status" value="1"/>
</dbReference>
<evidence type="ECO:0000256" key="2">
    <source>
        <dbReference type="ARBA" id="ARBA00022448"/>
    </source>
</evidence>
<gene>
    <name evidence="9" type="ORF">B5766_02060</name>
</gene>
<keyword evidence="2 7" id="KW-0813">Transport</keyword>
<evidence type="ECO:0000313" key="9">
    <source>
        <dbReference type="EMBL" id="PDQ36221.1"/>
    </source>
</evidence>
<dbReference type="EMBL" id="NAEP01000022">
    <property type="protein sequence ID" value="PDQ36221.1"/>
    <property type="molecule type" value="Genomic_DNA"/>
</dbReference>
<dbReference type="PANTHER" id="PTHR43744">
    <property type="entry name" value="ABC TRANSPORTER PERMEASE PROTEIN MG189-RELATED-RELATED"/>
    <property type="match status" value="1"/>
</dbReference>
<comment type="caution">
    <text evidence="9">The sequence shown here is derived from an EMBL/GenBank/DDBJ whole genome shotgun (WGS) entry which is preliminary data.</text>
</comment>
<dbReference type="PROSITE" id="PS50928">
    <property type="entry name" value="ABC_TM1"/>
    <property type="match status" value="1"/>
</dbReference>
<feature type="transmembrane region" description="Helical" evidence="7">
    <location>
        <begin position="263"/>
        <end position="286"/>
    </location>
</feature>
<comment type="similarity">
    <text evidence="7">Belongs to the binding-protein-dependent transport system permease family.</text>
</comment>
<feature type="transmembrane region" description="Helical" evidence="7">
    <location>
        <begin position="125"/>
        <end position="147"/>
    </location>
</feature>
<evidence type="ECO:0000313" key="10">
    <source>
        <dbReference type="Proteomes" id="UP000219994"/>
    </source>
</evidence>
<evidence type="ECO:0000256" key="6">
    <source>
        <dbReference type="ARBA" id="ARBA00023136"/>
    </source>
</evidence>
<feature type="transmembrane region" description="Helical" evidence="7">
    <location>
        <begin position="202"/>
        <end position="227"/>
    </location>
</feature>
<keyword evidence="5 7" id="KW-1133">Transmembrane helix</keyword>
<evidence type="ECO:0000256" key="4">
    <source>
        <dbReference type="ARBA" id="ARBA00022692"/>
    </source>
</evidence>
<sequence length="295" mass="31878">MTTTQLPHSIRSGKPSTAERNAVKRASLRVIIIVLLLIYAVVSVFPFFIMLGGALKTNQQVLTNPFPFSSPPTIQTLIDTFEALNVPLLLFNSAVIAVGSCLVILIVFPLAGYAFALLQFPLKRTLFAILVGALFVPGVTVLLPLVILDQELGLNGTPLAVIFPVACGAGPIAIVLMRSYYASVPYEVHEAAVLDGCSEIGIFWRVYFPLSRAALVTITILNFVAAWNEYVLPTLTNDDPTKFPLPVGLQSLLSSNVVQWNQVMAAALIIVIPITVLFIGLQRFFINGLQGSVKG</sequence>
<feature type="transmembrane region" description="Helical" evidence="7">
    <location>
        <begin position="159"/>
        <end position="181"/>
    </location>
</feature>
<organism evidence="9 10">
    <name type="scientific">Candidatus Lumbricidiphila eiseniae</name>
    <dbReference type="NCBI Taxonomy" id="1969409"/>
    <lineage>
        <taxon>Bacteria</taxon>
        <taxon>Bacillati</taxon>
        <taxon>Actinomycetota</taxon>
        <taxon>Actinomycetes</taxon>
        <taxon>Micrococcales</taxon>
        <taxon>Microbacteriaceae</taxon>
        <taxon>Candidatus Lumbricidiphila</taxon>
    </lineage>
</organism>
<dbReference type="Pfam" id="PF00528">
    <property type="entry name" value="BPD_transp_1"/>
    <property type="match status" value="1"/>
</dbReference>
<dbReference type="GO" id="GO:0055085">
    <property type="term" value="P:transmembrane transport"/>
    <property type="evidence" value="ECO:0007669"/>
    <property type="project" value="InterPro"/>
</dbReference>
<dbReference type="PANTHER" id="PTHR43744:SF8">
    <property type="entry name" value="SN-GLYCEROL-3-PHOSPHATE TRANSPORT SYSTEM PERMEASE PROTEIN UGPE"/>
    <property type="match status" value="1"/>
</dbReference>
<evidence type="ECO:0000256" key="5">
    <source>
        <dbReference type="ARBA" id="ARBA00022989"/>
    </source>
</evidence>
<dbReference type="CDD" id="cd06261">
    <property type="entry name" value="TM_PBP2"/>
    <property type="match status" value="1"/>
</dbReference>
<keyword evidence="6 7" id="KW-0472">Membrane</keyword>
<comment type="subcellular location">
    <subcellularLocation>
        <location evidence="1 7">Cell membrane</location>
        <topology evidence="1 7">Multi-pass membrane protein</topology>
    </subcellularLocation>
</comment>
<name>A0A2A6FUC5_9MICO</name>
<dbReference type="GO" id="GO:0005886">
    <property type="term" value="C:plasma membrane"/>
    <property type="evidence" value="ECO:0007669"/>
    <property type="project" value="UniProtKB-SubCell"/>
</dbReference>
<protein>
    <recommendedName>
        <fullName evidence="8">ABC transmembrane type-1 domain-containing protein</fullName>
    </recommendedName>
</protein>
<keyword evidence="4 7" id="KW-0812">Transmembrane</keyword>
<feature type="transmembrane region" description="Helical" evidence="7">
    <location>
        <begin position="30"/>
        <end position="55"/>
    </location>
</feature>
<proteinExistence type="inferred from homology"/>
<dbReference type="Proteomes" id="UP000219994">
    <property type="component" value="Unassembled WGS sequence"/>
</dbReference>
<evidence type="ECO:0000259" key="8">
    <source>
        <dbReference type="PROSITE" id="PS50928"/>
    </source>
</evidence>
<feature type="domain" description="ABC transmembrane type-1" evidence="8">
    <location>
        <begin position="90"/>
        <end position="281"/>
    </location>
</feature>
<evidence type="ECO:0000256" key="7">
    <source>
        <dbReference type="RuleBase" id="RU363032"/>
    </source>
</evidence>
<evidence type="ECO:0000256" key="3">
    <source>
        <dbReference type="ARBA" id="ARBA00022475"/>
    </source>
</evidence>
<dbReference type="SUPFAM" id="SSF161098">
    <property type="entry name" value="MetI-like"/>
    <property type="match status" value="1"/>
</dbReference>
<dbReference type="InterPro" id="IPR035906">
    <property type="entry name" value="MetI-like_sf"/>
</dbReference>
<reference evidence="10" key="1">
    <citation type="submission" date="2017-03" db="EMBL/GenBank/DDBJ databases">
        <authorList>
            <person name="Lund M.B."/>
        </authorList>
    </citation>
    <scope>NUCLEOTIDE SEQUENCE [LARGE SCALE GENOMIC DNA]</scope>
</reference>
<evidence type="ECO:0000256" key="1">
    <source>
        <dbReference type="ARBA" id="ARBA00004651"/>
    </source>
</evidence>
<dbReference type="AlphaFoldDB" id="A0A2A6FUC5"/>
<accession>A0A2A6FUC5</accession>
<feature type="transmembrane region" description="Helical" evidence="7">
    <location>
        <begin position="94"/>
        <end position="118"/>
    </location>
</feature>
<dbReference type="InterPro" id="IPR000515">
    <property type="entry name" value="MetI-like"/>
</dbReference>